<evidence type="ECO:0000313" key="2">
    <source>
        <dbReference type="EMBL" id="KAK2954220.1"/>
    </source>
</evidence>
<reference evidence="2 3" key="1">
    <citation type="journal article" date="2022" name="bioRxiv">
        <title>Genomics of Preaxostyla Flagellates Illuminates Evolutionary Transitions and the Path Towards Mitochondrial Loss.</title>
        <authorList>
            <person name="Novak L.V.F."/>
            <person name="Treitli S.C."/>
            <person name="Pyrih J."/>
            <person name="Halakuc P."/>
            <person name="Pipaliya S.V."/>
            <person name="Vacek V."/>
            <person name="Brzon O."/>
            <person name="Soukal P."/>
            <person name="Eme L."/>
            <person name="Dacks J.B."/>
            <person name="Karnkowska A."/>
            <person name="Elias M."/>
            <person name="Hampl V."/>
        </authorList>
    </citation>
    <scope>NUCLEOTIDE SEQUENCE [LARGE SCALE GENOMIC DNA]</scope>
    <source>
        <strain evidence="2">NAU3</strain>
        <tissue evidence="2">Gut</tissue>
    </source>
</reference>
<feature type="compositionally biased region" description="Polar residues" evidence="1">
    <location>
        <begin position="35"/>
        <end position="59"/>
    </location>
</feature>
<accession>A0ABQ9XSZ9</accession>
<evidence type="ECO:0000256" key="1">
    <source>
        <dbReference type="SAM" id="MobiDB-lite"/>
    </source>
</evidence>
<dbReference type="EMBL" id="JARBJD010000081">
    <property type="protein sequence ID" value="KAK2954220.1"/>
    <property type="molecule type" value="Genomic_DNA"/>
</dbReference>
<evidence type="ECO:0008006" key="4">
    <source>
        <dbReference type="Google" id="ProtNLM"/>
    </source>
</evidence>
<name>A0ABQ9XSZ9_9EUKA</name>
<dbReference type="Proteomes" id="UP001281761">
    <property type="component" value="Unassembled WGS sequence"/>
</dbReference>
<evidence type="ECO:0000313" key="3">
    <source>
        <dbReference type="Proteomes" id="UP001281761"/>
    </source>
</evidence>
<organism evidence="2 3">
    <name type="scientific">Blattamonas nauphoetae</name>
    <dbReference type="NCBI Taxonomy" id="2049346"/>
    <lineage>
        <taxon>Eukaryota</taxon>
        <taxon>Metamonada</taxon>
        <taxon>Preaxostyla</taxon>
        <taxon>Oxymonadida</taxon>
        <taxon>Blattamonas</taxon>
    </lineage>
</organism>
<proteinExistence type="predicted"/>
<protein>
    <recommendedName>
        <fullName evidence="4">Secreted protein</fullName>
    </recommendedName>
</protein>
<sequence length="106" mass="11443">MLLFASALDSASRSSTAFSACTCPSSRSLHRVSASPPSLDSSLESIPTSPTQRVCPNRRSPSPTLGLVWTASLCTSRERARWSRLRSSSRTPKKLALLWSCSNICA</sequence>
<keyword evidence="3" id="KW-1185">Reference proteome</keyword>
<gene>
    <name evidence="2" type="ORF">BLNAU_10875</name>
</gene>
<feature type="region of interest" description="Disordered" evidence="1">
    <location>
        <begin position="27"/>
        <end position="59"/>
    </location>
</feature>
<comment type="caution">
    <text evidence="2">The sequence shown here is derived from an EMBL/GenBank/DDBJ whole genome shotgun (WGS) entry which is preliminary data.</text>
</comment>